<dbReference type="CDD" id="cd00075">
    <property type="entry name" value="HATPase"/>
    <property type="match status" value="1"/>
</dbReference>
<dbReference type="InterPro" id="IPR004358">
    <property type="entry name" value="Sig_transdc_His_kin-like_C"/>
</dbReference>
<dbReference type="CDD" id="cd00082">
    <property type="entry name" value="HisKA"/>
    <property type="match status" value="1"/>
</dbReference>
<dbReference type="Proteomes" id="UP000305888">
    <property type="component" value="Chromosome"/>
</dbReference>
<feature type="transmembrane region" description="Helical" evidence="14">
    <location>
        <begin position="373"/>
        <end position="394"/>
    </location>
</feature>
<feature type="transmembrane region" description="Helical" evidence="14">
    <location>
        <begin position="159"/>
        <end position="176"/>
    </location>
</feature>
<dbReference type="InterPro" id="IPR036890">
    <property type="entry name" value="HATPase_C_sf"/>
</dbReference>
<dbReference type="OrthoDB" id="9764438at2"/>
<evidence type="ECO:0000313" key="16">
    <source>
        <dbReference type="EMBL" id="QDL91845.1"/>
    </source>
</evidence>
<dbReference type="Gene3D" id="1.20.1730.10">
    <property type="entry name" value="Sodium/glucose cotransporter"/>
    <property type="match status" value="1"/>
</dbReference>
<reference evidence="16 17" key="1">
    <citation type="submission" date="2019-06" db="EMBL/GenBank/DDBJ databases">
        <title>Genome sequence of Rhodobacteraceae bacterium D4M1.</title>
        <authorList>
            <person name="Cao J."/>
        </authorList>
    </citation>
    <scope>NUCLEOTIDE SEQUENCE [LARGE SCALE GENOMIC DNA]</scope>
    <source>
        <strain evidence="16 17">D4M1</strain>
    </source>
</reference>
<proteinExistence type="inferred from homology"/>
<evidence type="ECO:0000313" key="17">
    <source>
        <dbReference type="Proteomes" id="UP000305888"/>
    </source>
</evidence>
<dbReference type="InterPro" id="IPR038377">
    <property type="entry name" value="Na/Glc_symporter_sf"/>
</dbReference>
<keyword evidence="8" id="KW-0418">Kinase</keyword>
<dbReference type="PROSITE" id="PS50283">
    <property type="entry name" value="NA_SOLUT_SYMP_3"/>
    <property type="match status" value="1"/>
</dbReference>
<evidence type="ECO:0000256" key="8">
    <source>
        <dbReference type="ARBA" id="ARBA00022777"/>
    </source>
</evidence>
<evidence type="ECO:0000256" key="14">
    <source>
        <dbReference type="SAM" id="Phobius"/>
    </source>
</evidence>
<dbReference type="InterPro" id="IPR036097">
    <property type="entry name" value="HisK_dim/P_sf"/>
</dbReference>
<dbReference type="Pfam" id="PF02518">
    <property type="entry name" value="HATPase_c"/>
    <property type="match status" value="1"/>
</dbReference>
<feature type="transmembrane region" description="Helical" evidence="14">
    <location>
        <begin position="71"/>
        <end position="88"/>
    </location>
</feature>
<evidence type="ECO:0000256" key="4">
    <source>
        <dbReference type="ARBA" id="ARBA00012438"/>
    </source>
</evidence>
<feature type="transmembrane region" description="Helical" evidence="14">
    <location>
        <begin position="434"/>
        <end position="455"/>
    </location>
</feature>
<keyword evidence="6" id="KW-0808">Transferase</keyword>
<dbReference type="AlphaFoldDB" id="A0A5B8FTY7"/>
<feature type="transmembrane region" description="Helical" evidence="14">
    <location>
        <begin position="117"/>
        <end position="139"/>
    </location>
</feature>
<accession>A0A5B8FTY7</accession>
<dbReference type="GO" id="GO:0022857">
    <property type="term" value="F:transmembrane transporter activity"/>
    <property type="evidence" value="ECO:0007669"/>
    <property type="project" value="InterPro"/>
</dbReference>
<evidence type="ECO:0000256" key="7">
    <source>
        <dbReference type="ARBA" id="ARBA00022692"/>
    </source>
</evidence>
<feature type="region of interest" description="Disordered" evidence="13">
    <location>
        <begin position="884"/>
        <end position="915"/>
    </location>
</feature>
<dbReference type="KEGG" id="ppru:FDP22_08690"/>
<dbReference type="InterPro" id="IPR005467">
    <property type="entry name" value="His_kinase_dom"/>
</dbReference>
<keyword evidence="5" id="KW-0597">Phosphoprotein</keyword>
<dbReference type="EC" id="2.7.13.3" evidence="4"/>
<organism evidence="16 17">
    <name type="scientific">Paroceanicella profunda</name>
    <dbReference type="NCBI Taxonomy" id="2579971"/>
    <lineage>
        <taxon>Bacteria</taxon>
        <taxon>Pseudomonadati</taxon>
        <taxon>Pseudomonadota</taxon>
        <taxon>Alphaproteobacteria</taxon>
        <taxon>Rhodobacterales</taxon>
        <taxon>Paracoccaceae</taxon>
        <taxon>Paroceanicella</taxon>
    </lineage>
</organism>
<keyword evidence="17" id="KW-1185">Reference proteome</keyword>
<feature type="transmembrane region" description="Helical" evidence="14">
    <location>
        <begin position="37"/>
        <end position="59"/>
    </location>
</feature>
<keyword evidence="7 14" id="KW-0812">Transmembrane</keyword>
<dbReference type="PANTHER" id="PTHR43711">
    <property type="entry name" value="TWO-COMPONENT HISTIDINE KINASE"/>
    <property type="match status" value="1"/>
</dbReference>
<sequence length="915" mass="98108">MISSNLIIGVCTAYVVLLFAVAFVADRRARRGRLDWLQSPLVYTLSISVYCTGWTFYGAVGSAARSGLEFVAIYTGPVIVFIGWWWFLRKLVRIGRLQRITSIADLVSSRYGKSNTLAVLVTVLAVVASTPYIALQLQSLTLSFTVFAPAREGIPPDGAGFWIAAGLALFTILFGTRNVDANERHHGVVTAIALEAVIKLVALVAVGLFVVFGLGGGPGQVFADMPPALAAPESFGARWLTITLLSAAAVICLPRMFQVTVVENVDERHLATAAWAFPLYLLLICLFVLPIAVTGLALLPAGSNPDMFVLTLPLMAGQDVLALVALIGGFSSATSMVIVATIALSTMVSNHIIMPIWLRFTSDETKTSGDVRAMLLISRRASIIVLLLLGYVYFRASGGSAALASIGLVAFTGVAQILPSLVAGVFWRGATRPAALAAIAAGFAIWVYTLLLPSFEAGLGAPGILAHGPWGIAALRPQALFGLEGVDPLAHALFWSMSVNVAVLVGVSLVTLPSPLERLQAALFVDVFRMQTVAPGAYIRRYATSEDLFTLAQRILGTVPAHRLFTELARDQGLPAGLPRPDDALIERLERDLAGAVGAASAHAMVGQIASGETISMDALISIADETAQIVEYSHRLEEKSRELEETAAELRLANIRLQELGEQRDAFLAQVSHELRTPMTSIRSFSDILRENRDLPPEQARRFLGIINDESQRLTRLLDEILDLGFLESRRVAWELEEVDLEDVLDRALSATEALTARSGLRITRSPRQRDAVVMAQRDRLAQVFINLISNAVKYAGSEAALALTIHAGPGGITVDVADDGPGVPAGDAEQIFEKFARARGLSDSRGAGLGLPISREIMRNFGGDLTLRSSRRGAIFRVSLARPAAPAAARPPAARPRADSPQTRVRAATSPET</sequence>
<dbReference type="SMART" id="SM00388">
    <property type="entry name" value="HisKA"/>
    <property type="match status" value="1"/>
</dbReference>
<keyword evidence="11 14" id="KW-0472">Membrane</keyword>
<evidence type="ECO:0000256" key="13">
    <source>
        <dbReference type="SAM" id="MobiDB-lite"/>
    </source>
</evidence>
<dbReference type="Gene3D" id="1.10.287.130">
    <property type="match status" value="1"/>
</dbReference>
<dbReference type="Pfam" id="PF00512">
    <property type="entry name" value="HisKA"/>
    <property type="match status" value="1"/>
</dbReference>
<feature type="transmembrane region" description="Helical" evidence="14">
    <location>
        <begin position="6"/>
        <end position="25"/>
    </location>
</feature>
<evidence type="ECO:0000256" key="5">
    <source>
        <dbReference type="ARBA" id="ARBA00022553"/>
    </source>
</evidence>
<evidence type="ECO:0000259" key="15">
    <source>
        <dbReference type="PROSITE" id="PS50109"/>
    </source>
</evidence>
<comment type="similarity">
    <text evidence="3">Belongs to the sodium:solute symporter (SSF) (TC 2.A.21) family.</text>
</comment>
<dbReference type="FunFam" id="1.10.287.130:FF:000001">
    <property type="entry name" value="Two-component sensor histidine kinase"/>
    <property type="match status" value="1"/>
</dbReference>
<evidence type="ECO:0000256" key="2">
    <source>
        <dbReference type="ARBA" id="ARBA00004141"/>
    </source>
</evidence>
<keyword evidence="10" id="KW-0902">Two-component regulatory system</keyword>
<keyword evidence="9 14" id="KW-1133">Transmembrane helix</keyword>
<feature type="compositionally biased region" description="Low complexity" evidence="13">
    <location>
        <begin position="884"/>
        <end position="894"/>
    </location>
</feature>
<evidence type="ECO:0000256" key="1">
    <source>
        <dbReference type="ARBA" id="ARBA00000085"/>
    </source>
</evidence>
<evidence type="ECO:0000256" key="11">
    <source>
        <dbReference type="ARBA" id="ARBA00023136"/>
    </source>
</evidence>
<dbReference type="InterPro" id="IPR003661">
    <property type="entry name" value="HisK_dim/P_dom"/>
</dbReference>
<dbReference type="Gene3D" id="3.30.565.10">
    <property type="entry name" value="Histidine kinase-like ATPase, C-terminal domain"/>
    <property type="match status" value="1"/>
</dbReference>
<gene>
    <name evidence="16" type="ORF">FDP22_08690</name>
</gene>
<feature type="transmembrane region" description="Helical" evidence="14">
    <location>
        <begin position="188"/>
        <end position="215"/>
    </location>
</feature>
<dbReference type="SMART" id="SM00387">
    <property type="entry name" value="HATPase_c"/>
    <property type="match status" value="1"/>
</dbReference>
<dbReference type="PROSITE" id="PS50109">
    <property type="entry name" value="HIS_KIN"/>
    <property type="match status" value="1"/>
</dbReference>
<evidence type="ECO:0000256" key="6">
    <source>
        <dbReference type="ARBA" id="ARBA00022679"/>
    </source>
</evidence>
<dbReference type="PRINTS" id="PR00344">
    <property type="entry name" value="BCTRLSENSOR"/>
</dbReference>
<evidence type="ECO:0000256" key="3">
    <source>
        <dbReference type="ARBA" id="ARBA00006434"/>
    </source>
</evidence>
<feature type="coiled-coil region" evidence="12">
    <location>
        <begin position="623"/>
        <end position="664"/>
    </location>
</feature>
<evidence type="ECO:0000256" key="10">
    <source>
        <dbReference type="ARBA" id="ARBA00023012"/>
    </source>
</evidence>
<dbReference type="SUPFAM" id="SSF47384">
    <property type="entry name" value="Homodimeric domain of signal transducing histidine kinase"/>
    <property type="match status" value="1"/>
</dbReference>
<feature type="transmembrane region" description="Helical" evidence="14">
    <location>
        <begin position="320"/>
        <end position="353"/>
    </location>
</feature>
<evidence type="ECO:0000256" key="9">
    <source>
        <dbReference type="ARBA" id="ARBA00022989"/>
    </source>
</evidence>
<protein>
    <recommendedName>
        <fullName evidence="4">histidine kinase</fullName>
        <ecNumber evidence="4">2.7.13.3</ecNumber>
    </recommendedName>
</protein>
<dbReference type="EMBL" id="CP040818">
    <property type="protein sequence ID" value="QDL91845.1"/>
    <property type="molecule type" value="Genomic_DNA"/>
</dbReference>
<feature type="transmembrane region" description="Helical" evidence="14">
    <location>
        <begin position="274"/>
        <end position="300"/>
    </location>
</feature>
<evidence type="ECO:0000256" key="12">
    <source>
        <dbReference type="SAM" id="Coils"/>
    </source>
</evidence>
<dbReference type="InterPro" id="IPR001734">
    <property type="entry name" value="Na/solute_symporter"/>
</dbReference>
<keyword evidence="12" id="KW-0175">Coiled coil</keyword>
<feature type="transmembrane region" description="Helical" evidence="14">
    <location>
        <begin position="235"/>
        <end position="253"/>
    </location>
</feature>
<dbReference type="InterPro" id="IPR003594">
    <property type="entry name" value="HATPase_dom"/>
</dbReference>
<dbReference type="CDD" id="cd10322">
    <property type="entry name" value="SLC5sbd"/>
    <property type="match status" value="1"/>
</dbReference>
<comment type="catalytic activity">
    <reaction evidence="1">
        <text>ATP + protein L-histidine = ADP + protein N-phospho-L-histidine.</text>
        <dbReference type="EC" id="2.7.13.3"/>
    </reaction>
</comment>
<name>A0A5B8FTY7_9RHOB</name>
<feature type="domain" description="Histidine kinase" evidence="15">
    <location>
        <begin position="671"/>
        <end position="886"/>
    </location>
</feature>
<feature type="transmembrane region" description="Helical" evidence="14">
    <location>
        <begin position="400"/>
        <end position="427"/>
    </location>
</feature>
<comment type="subcellular location">
    <subcellularLocation>
        <location evidence="2">Membrane</location>
        <topology evidence="2">Multi-pass membrane protein</topology>
    </subcellularLocation>
</comment>
<dbReference type="PANTHER" id="PTHR43711:SF1">
    <property type="entry name" value="HISTIDINE KINASE 1"/>
    <property type="match status" value="1"/>
</dbReference>
<dbReference type="SUPFAM" id="SSF55874">
    <property type="entry name" value="ATPase domain of HSP90 chaperone/DNA topoisomerase II/histidine kinase"/>
    <property type="match status" value="1"/>
</dbReference>
<dbReference type="InterPro" id="IPR050736">
    <property type="entry name" value="Sensor_HK_Regulatory"/>
</dbReference>
<dbReference type="GO" id="GO:0016020">
    <property type="term" value="C:membrane"/>
    <property type="evidence" value="ECO:0007669"/>
    <property type="project" value="UniProtKB-SubCell"/>
</dbReference>
<dbReference type="GO" id="GO:0000155">
    <property type="term" value="F:phosphorelay sensor kinase activity"/>
    <property type="evidence" value="ECO:0007669"/>
    <property type="project" value="InterPro"/>
</dbReference>